<accession>A0A1G5WQT9</accession>
<dbReference type="Gene3D" id="3.90.1140.10">
    <property type="entry name" value="Cyclic phosphodiesterase"/>
    <property type="match status" value="1"/>
</dbReference>
<dbReference type="Proteomes" id="UP000198588">
    <property type="component" value="Unassembled WGS sequence"/>
</dbReference>
<name>A0A1G5WQT9_9HYPH</name>
<dbReference type="STRING" id="1165689.SAMN02927914_01523"/>
<dbReference type="InterPro" id="IPR009097">
    <property type="entry name" value="Cyclic_Pdiesterase"/>
</dbReference>
<evidence type="ECO:0000313" key="2">
    <source>
        <dbReference type="Proteomes" id="UP000198588"/>
    </source>
</evidence>
<organism evidence="1 2">
    <name type="scientific">Mesorhizobium qingshengii</name>
    <dbReference type="NCBI Taxonomy" id="1165689"/>
    <lineage>
        <taxon>Bacteria</taxon>
        <taxon>Pseudomonadati</taxon>
        <taxon>Pseudomonadota</taxon>
        <taxon>Alphaproteobacteria</taxon>
        <taxon>Hyphomicrobiales</taxon>
        <taxon>Phyllobacteriaceae</taxon>
        <taxon>Mesorhizobium</taxon>
    </lineage>
</organism>
<keyword evidence="1" id="KW-0436">Ligase</keyword>
<reference evidence="1 2" key="1">
    <citation type="submission" date="2016-10" db="EMBL/GenBank/DDBJ databases">
        <authorList>
            <person name="de Groot N.N."/>
        </authorList>
    </citation>
    <scope>NUCLEOTIDE SEQUENCE [LARGE SCALE GENOMIC DNA]</scope>
    <source>
        <strain evidence="1 2">CGMCC 1.12097</strain>
    </source>
</reference>
<dbReference type="AlphaFoldDB" id="A0A1G5WQT9"/>
<evidence type="ECO:0000313" key="1">
    <source>
        <dbReference type="EMBL" id="SDA59897.1"/>
    </source>
</evidence>
<gene>
    <name evidence="1" type="ORF">SAMN02927914_01523</name>
</gene>
<dbReference type="GO" id="GO:0016874">
    <property type="term" value="F:ligase activity"/>
    <property type="evidence" value="ECO:0007669"/>
    <property type="project" value="UniProtKB-KW"/>
</dbReference>
<sequence length="120" mass="13331">MPAFEVTFGHVGSFPGRPATGGKPPHRPFVLLADDGPVFELHKLLGAEMVKNGLKASDHFVPHLTLAYDQKFIPRQPVEPISFVAQDFIFVHSLRGLTKYLFLDRWPLDGLVAGKLDRPS</sequence>
<dbReference type="SUPFAM" id="SSF55144">
    <property type="entry name" value="LigT-like"/>
    <property type="match status" value="1"/>
</dbReference>
<proteinExistence type="predicted"/>
<dbReference type="RefSeq" id="WP_244529538.1">
    <property type="nucleotide sequence ID" value="NZ_FMXM01000004.1"/>
</dbReference>
<protein>
    <submittedName>
        <fullName evidence="1">2'-5' RNA ligase</fullName>
    </submittedName>
</protein>
<dbReference type="EMBL" id="FMXM01000004">
    <property type="protein sequence ID" value="SDA59897.1"/>
    <property type="molecule type" value="Genomic_DNA"/>
</dbReference>